<dbReference type="NCBIfam" id="NF038134">
    <property type="entry name" value="choice_anch_M"/>
    <property type="match status" value="1"/>
</dbReference>
<evidence type="ECO:0000313" key="4">
    <source>
        <dbReference type="EMBL" id="NEC92334.1"/>
    </source>
</evidence>
<keyword evidence="2" id="KW-0472">Membrane</keyword>
<feature type="region of interest" description="Disordered" evidence="1">
    <location>
        <begin position="225"/>
        <end position="262"/>
    </location>
</feature>
<feature type="region of interest" description="Disordered" evidence="1">
    <location>
        <begin position="446"/>
        <end position="524"/>
    </location>
</feature>
<reference evidence="4" key="1">
    <citation type="submission" date="2020-01" db="EMBL/GenBank/DDBJ databases">
        <title>Insect and environment-associated Actinomycetes.</title>
        <authorList>
            <person name="Currrie C."/>
            <person name="Chevrette M."/>
            <person name="Carlson C."/>
            <person name="Stubbendieck R."/>
            <person name="Wendt-Pienkowski E."/>
        </authorList>
    </citation>
    <scope>NUCLEOTIDE SEQUENCE</scope>
    <source>
        <strain evidence="4">SID12501</strain>
    </source>
</reference>
<sequence>MRALTRGRRAFTSAALLVATAVLLGAAGLAAAGGSGPARGAGGAVVLDEGEFDLTPRVVDGKLELQIDDRGSGTTVVREPSDVVLHAVQSSLQSTLDPVAVALGTTNMDTWQLNGWEAENIFAPEPGWNGTQAGGATEVTLSGYEGPGDFGMAAYTREMDSMDAPAIPYLGSVASVQRTFTLPSDEQRLLPVWQFTKEGVYRLTFTVTGGSSTDTETLAVVVGDDVDPNDVLPGDGSTPTLSTPPTSSTPTGAPPSTSVTPTAPAAHVIDNGHLDLAARPVDGSLQFQIKEGTAQDYDWREPETVVLHVKPAARRKITEGYEFLGPVGDPVWWLPIQQVDGLVWPGWSTDQFKSSEIDGRVAFRLDAVQGPGAVSIFTEGSVGSVIMHAHSGDGLPDSFDLSVPTHRHTVWTFAQEGVYRTTFTVSATLADGRKVSDTETIAWVVGDDVDPSTVQPGRGDEPTATPTATPSQSASATPTASPSPAPSPSVSDSVSPSATDSGSASTGTSGGSSTGGSGTPTTGGLASTGAHVGAIAGIAMGALLVGGGAVFLVRRRRTAT</sequence>
<comment type="caution">
    <text evidence="4">The sequence shown here is derived from an EMBL/GenBank/DDBJ whole genome shotgun (WGS) entry which is preliminary data.</text>
</comment>
<evidence type="ECO:0000256" key="2">
    <source>
        <dbReference type="SAM" id="Phobius"/>
    </source>
</evidence>
<keyword evidence="3" id="KW-0732">Signal</keyword>
<proteinExistence type="predicted"/>
<accession>A0A6B3C7D1</accession>
<feature type="compositionally biased region" description="Gly residues" evidence="1">
    <location>
        <begin position="508"/>
        <end position="518"/>
    </location>
</feature>
<dbReference type="NCBIfam" id="TIGR01167">
    <property type="entry name" value="LPXTG_anchor"/>
    <property type="match status" value="1"/>
</dbReference>
<dbReference type="PROSITE" id="PS51318">
    <property type="entry name" value="TAT"/>
    <property type="match status" value="1"/>
</dbReference>
<feature type="compositionally biased region" description="Low complexity" evidence="1">
    <location>
        <begin position="462"/>
        <end position="480"/>
    </location>
</feature>
<feature type="compositionally biased region" description="Low complexity" evidence="1">
    <location>
        <begin position="488"/>
        <end position="507"/>
    </location>
</feature>
<feature type="transmembrane region" description="Helical" evidence="2">
    <location>
        <begin position="532"/>
        <end position="553"/>
    </location>
</feature>
<dbReference type="InterPro" id="IPR006311">
    <property type="entry name" value="TAT_signal"/>
</dbReference>
<evidence type="ECO:0000256" key="1">
    <source>
        <dbReference type="SAM" id="MobiDB-lite"/>
    </source>
</evidence>
<gene>
    <name evidence="4" type="ORF">G3I71_42735</name>
</gene>
<evidence type="ECO:0000256" key="3">
    <source>
        <dbReference type="SAM" id="SignalP"/>
    </source>
</evidence>
<dbReference type="InterPro" id="IPR022435">
    <property type="entry name" value="Surface-anchored_actinobac"/>
</dbReference>
<dbReference type="AlphaFoldDB" id="A0A6B3C7D1"/>
<feature type="signal peptide" evidence="3">
    <location>
        <begin position="1"/>
        <end position="32"/>
    </location>
</feature>
<keyword evidence="2" id="KW-1133">Transmembrane helix</keyword>
<protein>
    <submittedName>
        <fullName evidence="4">LPXTG cell wall anchor domain-containing protein</fullName>
    </submittedName>
</protein>
<feature type="compositionally biased region" description="Low complexity" evidence="1">
    <location>
        <begin position="229"/>
        <end position="262"/>
    </location>
</feature>
<name>A0A6B3C7D1_9ACTN</name>
<feature type="chain" id="PRO_5025452911" evidence="3">
    <location>
        <begin position="33"/>
        <end position="560"/>
    </location>
</feature>
<dbReference type="RefSeq" id="WP_164323885.1">
    <property type="nucleotide sequence ID" value="NZ_JAAGLU010000066.1"/>
</dbReference>
<dbReference type="NCBIfam" id="TIGR03769">
    <property type="entry name" value="P_ac_wall_RPT"/>
    <property type="match status" value="1"/>
</dbReference>
<dbReference type="EMBL" id="JAAGLU010000066">
    <property type="protein sequence ID" value="NEC92334.1"/>
    <property type="molecule type" value="Genomic_DNA"/>
</dbReference>
<keyword evidence="2" id="KW-0812">Transmembrane</keyword>
<organism evidence="4">
    <name type="scientific">Streptomyces sp. SID12501</name>
    <dbReference type="NCBI Taxonomy" id="2706042"/>
    <lineage>
        <taxon>Bacteria</taxon>
        <taxon>Bacillati</taxon>
        <taxon>Actinomycetota</taxon>
        <taxon>Actinomycetes</taxon>
        <taxon>Kitasatosporales</taxon>
        <taxon>Streptomycetaceae</taxon>
        <taxon>Streptomyces</taxon>
    </lineage>
</organism>